<dbReference type="EMBL" id="NBSK02000004">
    <property type="protein sequence ID" value="KAJ0211481.1"/>
    <property type="molecule type" value="Genomic_DNA"/>
</dbReference>
<sequence>MNLDKHRSKWVTTLSRSRLRTLNLGLAPNHEKLILAECKDLEKLHLPERCINLRPLLLTNSKLRTLDIGMTLNLEKLVLDKVSKSITISGMYLTRPGMVHLGYMALCIG</sequence>
<evidence type="ECO:0000313" key="2">
    <source>
        <dbReference type="Proteomes" id="UP000235145"/>
    </source>
</evidence>
<protein>
    <recommendedName>
        <fullName evidence="3">NB-ARC domain-containing protein</fullName>
    </recommendedName>
</protein>
<organism evidence="1 2">
    <name type="scientific">Lactuca sativa</name>
    <name type="common">Garden lettuce</name>
    <dbReference type="NCBI Taxonomy" id="4236"/>
    <lineage>
        <taxon>Eukaryota</taxon>
        <taxon>Viridiplantae</taxon>
        <taxon>Streptophyta</taxon>
        <taxon>Embryophyta</taxon>
        <taxon>Tracheophyta</taxon>
        <taxon>Spermatophyta</taxon>
        <taxon>Magnoliopsida</taxon>
        <taxon>eudicotyledons</taxon>
        <taxon>Gunneridae</taxon>
        <taxon>Pentapetalae</taxon>
        <taxon>asterids</taxon>
        <taxon>campanulids</taxon>
        <taxon>Asterales</taxon>
        <taxon>Asteraceae</taxon>
        <taxon>Cichorioideae</taxon>
        <taxon>Cichorieae</taxon>
        <taxon>Lactucinae</taxon>
        <taxon>Lactuca</taxon>
    </lineage>
</organism>
<dbReference type="AlphaFoldDB" id="A0A9R1VVP8"/>
<reference evidence="1 2" key="1">
    <citation type="journal article" date="2017" name="Nat. Commun.">
        <title>Genome assembly with in vitro proximity ligation data and whole-genome triplication in lettuce.</title>
        <authorList>
            <person name="Reyes-Chin-Wo S."/>
            <person name="Wang Z."/>
            <person name="Yang X."/>
            <person name="Kozik A."/>
            <person name="Arikit S."/>
            <person name="Song C."/>
            <person name="Xia L."/>
            <person name="Froenicke L."/>
            <person name="Lavelle D.O."/>
            <person name="Truco M.J."/>
            <person name="Xia R."/>
            <person name="Zhu S."/>
            <person name="Xu C."/>
            <person name="Xu H."/>
            <person name="Xu X."/>
            <person name="Cox K."/>
            <person name="Korf I."/>
            <person name="Meyers B.C."/>
            <person name="Michelmore R.W."/>
        </authorList>
    </citation>
    <scope>NUCLEOTIDE SEQUENCE [LARGE SCALE GENOMIC DNA]</scope>
    <source>
        <strain evidence="2">cv. Salinas</strain>
        <tissue evidence="1">Seedlings</tissue>
    </source>
</reference>
<comment type="caution">
    <text evidence="1">The sequence shown here is derived from an EMBL/GenBank/DDBJ whole genome shotgun (WGS) entry which is preliminary data.</text>
</comment>
<dbReference type="Proteomes" id="UP000235145">
    <property type="component" value="Unassembled WGS sequence"/>
</dbReference>
<keyword evidence="2" id="KW-1185">Reference proteome</keyword>
<gene>
    <name evidence="1" type="ORF">LSAT_V11C400215870</name>
</gene>
<proteinExistence type="predicted"/>
<evidence type="ECO:0000313" key="1">
    <source>
        <dbReference type="EMBL" id="KAJ0211481.1"/>
    </source>
</evidence>
<accession>A0A9R1VVP8</accession>
<evidence type="ECO:0008006" key="3">
    <source>
        <dbReference type="Google" id="ProtNLM"/>
    </source>
</evidence>
<name>A0A9R1VVP8_LACSA</name>